<dbReference type="InterPro" id="IPR011990">
    <property type="entry name" value="TPR-like_helical_dom_sf"/>
</dbReference>
<dbReference type="Pfam" id="PF14559">
    <property type="entry name" value="TPR_19"/>
    <property type="match status" value="1"/>
</dbReference>
<evidence type="ECO:0000313" key="1">
    <source>
        <dbReference type="EMBL" id="ABW67506.1"/>
    </source>
</evidence>
<dbReference type="SUPFAM" id="SSF48452">
    <property type="entry name" value="TPR-like"/>
    <property type="match status" value="1"/>
</dbReference>
<dbReference type="EMBL" id="CP000859">
    <property type="protein sequence ID" value="ABW67506.1"/>
    <property type="molecule type" value="Genomic_DNA"/>
</dbReference>
<gene>
    <name evidence="1" type="ordered locus">Dole_1702</name>
</gene>
<keyword evidence="2" id="KW-1185">Reference proteome</keyword>
<protein>
    <recommendedName>
        <fullName evidence="3">Tetratricopeptide repeat protein</fullName>
    </recommendedName>
</protein>
<dbReference type="HOGENOM" id="CLU_1452276_0_0_7"/>
<evidence type="ECO:0000313" key="2">
    <source>
        <dbReference type="Proteomes" id="UP000008561"/>
    </source>
</evidence>
<dbReference type="KEGG" id="dol:Dole_1702"/>
<evidence type="ECO:0008006" key="3">
    <source>
        <dbReference type="Google" id="ProtNLM"/>
    </source>
</evidence>
<name>A9A0K6_DESOH</name>
<reference evidence="1 2" key="1">
    <citation type="submission" date="2007-10" db="EMBL/GenBank/DDBJ databases">
        <title>Complete sequence of Desulfococcus oleovorans Hxd3.</title>
        <authorList>
            <consortium name="US DOE Joint Genome Institute"/>
            <person name="Copeland A."/>
            <person name="Lucas S."/>
            <person name="Lapidus A."/>
            <person name="Barry K."/>
            <person name="Glavina del Rio T."/>
            <person name="Dalin E."/>
            <person name="Tice H."/>
            <person name="Pitluck S."/>
            <person name="Kiss H."/>
            <person name="Brettin T."/>
            <person name="Bruce D."/>
            <person name="Detter J.C."/>
            <person name="Han C."/>
            <person name="Schmutz J."/>
            <person name="Larimer F."/>
            <person name="Land M."/>
            <person name="Hauser L."/>
            <person name="Kyrpides N."/>
            <person name="Kim E."/>
            <person name="Wawrik B."/>
            <person name="Richardson P."/>
        </authorList>
    </citation>
    <scope>NUCLEOTIDE SEQUENCE [LARGE SCALE GENOMIC DNA]</scope>
    <source>
        <strain evidence="2">DSM 6200 / JCM 39069 / Hxd3</strain>
    </source>
</reference>
<organism evidence="1 2">
    <name type="scientific">Desulfosudis oleivorans (strain DSM 6200 / JCM 39069 / Hxd3)</name>
    <name type="common">Desulfococcus oleovorans</name>
    <dbReference type="NCBI Taxonomy" id="96561"/>
    <lineage>
        <taxon>Bacteria</taxon>
        <taxon>Pseudomonadati</taxon>
        <taxon>Thermodesulfobacteriota</taxon>
        <taxon>Desulfobacteria</taxon>
        <taxon>Desulfobacterales</taxon>
        <taxon>Desulfosudaceae</taxon>
        <taxon>Desulfosudis</taxon>
    </lineage>
</organism>
<accession>A9A0K6</accession>
<sequence length="186" mass="22231">MICLLIDQVIIYRLFWGDRQGDFEYKYREVILEKRISRVIIQKYGVFKYFQYYIDQFNQIGYSQKTICLNLLKDEKISQDYAKKFIILLKTSDLFVKDGDNTSAIQYLKHAINIKPTDLVANYRLAVLYESIGDREKAIEHYLKGMRDSLINSDRLRRYIKSQIKRVETKGPMKKPPMLGLRYMSW</sequence>
<dbReference type="STRING" id="96561.Dole_1702"/>
<dbReference type="Proteomes" id="UP000008561">
    <property type="component" value="Chromosome"/>
</dbReference>
<proteinExistence type="predicted"/>
<dbReference type="Gene3D" id="1.25.40.10">
    <property type="entry name" value="Tetratricopeptide repeat domain"/>
    <property type="match status" value="1"/>
</dbReference>
<dbReference type="AlphaFoldDB" id="A9A0K6"/>